<protein>
    <recommendedName>
        <fullName evidence="2">YHYH domain-containing protein</fullName>
    </recommendedName>
</protein>
<evidence type="ECO:0000259" key="2">
    <source>
        <dbReference type="Pfam" id="PF14240"/>
    </source>
</evidence>
<feature type="domain" description="YHYH" evidence="2">
    <location>
        <begin position="108"/>
        <end position="212"/>
    </location>
</feature>
<dbReference type="InterPro" id="IPR025924">
    <property type="entry name" value="YHYH_dom"/>
</dbReference>
<dbReference type="PANTHER" id="PTHR30289:SF8">
    <property type="entry name" value="YHYH DOMAIN-CONTAINING PROTEIN"/>
    <property type="match status" value="1"/>
</dbReference>
<sequence length="329" mass="34979">MRSKLFFGTVALAALQITPLAAHDTTIPVVDTAQAVEAARWSDNVTITIDQAAQTFRFQSDGMPSHGFAEKYLIPNNPTQQPFSDKPAEAFTPVSSAEYFKPTPVDTTITTRPTYTEDVTDTSLGRIGVAISGAQIFNDYENFERSVVAQDDQVVHDHVAFLDACNGHTLADGTNYHYHGVPVCITDDLETQGSHSVMIGVIEDGFPVYGNQDAEGAIVTNADLDECSGHFGATPEFPGGIYHYHLTKDEAPYMIDCYHGEIEVTAQQGAPGGGPDFAAAAATLGISTEALRDALGTSMPPDFAAAAVTLGLSEDALRAALPSPGQPRP</sequence>
<evidence type="ECO:0000313" key="4">
    <source>
        <dbReference type="Proteomes" id="UP000264719"/>
    </source>
</evidence>
<dbReference type="RefSeq" id="WP_339853748.1">
    <property type="nucleotide sequence ID" value="NZ_CAXAXR010000006.1"/>
</dbReference>
<proteinExistence type="predicted"/>
<accession>A0A348WG53</accession>
<organism evidence="3 4">
    <name type="scientific">Roseovarius nubinhibens</name>
    <dbReference type="NCBI Taxonomy" id="314263"/>
    <lineage>
        <taxon>Bacteria</taxon>
        <taxon>Pseudomonadati</taxon>
        <taxon>Pseudomonadota</taxon>
        <taxon>Alphaproteobacteria</taxon>
        <taxon>Rhodobacterales</taxon>
        <taxon>Roseobacteraceae</taxon>
        <taxon>Roseovarius</taxon>
    </lineage>
</organism>
<comment type="caution">
    <text evidence="3">The sequence shown here is derived from an EMBL/GenBank/DDBJ whole genome shotgun (WGS) entry which is preliminary data.</text>
</comment>
<dbReference type="PANTHER" id="PTHR30289">
    <property type="entry name" value="UNCHARACTERIZED PROTEIN YBCL-RELATED"/>
    <property type="match status" value="1"/>
</dbReference>
<reference evidence="3 4" key="1">
    <citation type="journal article" date="2018" name="Nat. Biotechnol.">
        <title>A standardized bacterial taxonomy based on genome phylogeny substantially revises the tree of life.</title>
        <authorList>
            <person name="Parks D.H."/>
            <person name="Chuvochina M."/>
            <person name="Waite D.W."/>
            <person name="Rinke C."/>
            <person name="Skarshewski A."/>
            <person name="Chaumeil P.A."/>
            <person name="Hugenholtz P."/>
        </authorList>
    </citation>
    <scope>NUCLEOTIDE SEQUENCE [LARGE SCALE GENOMIC DNA]</scope>
    <source>
        <strain evidence="3">UBA9169</strain>
    </source>
</reference>
<feature type="chain" id="PRO_5016707760" description="YHYH domain-containing protein" evidence="1">
    <location>
        <begin position="23"/>
        <end position="329"/>
    </location>
</feature>
<keyword evidence="1" id="KW-0732">Signal</keyword>
<gene>
    <name evidence="3" type="ORF">DCS45_16810</name>
</gene>
<dbReference type="EMBL" id="DMVW01000162">
    <property type="protein sequence ID" value="HAR53515.1"/>
    <property type="molecule type" value="Genomic_DNA"/>
</dbReference>
<evidence type="ECO:0000256" key="1">
    <source>
        <dbReference type="SAM" id="SignalP"/>
    </source>
</evidence>
<feature type="signal peptide" evidence="1">
    <location>
        <begin position="1"/>
        <end position="22"/>
    </location>
</feature>
<dbReference type="Proteomes" id="UP000264719">
    <property type="component" value="Unassembled WGS sequence"/>
</dbReference>
<dbReference type="Pfam" id="PF14240">
    <property type="entry name" value="YHYH"/>
    <property type="match status" value="2"/>
</dbReference>
<dbReference type="AlphaFoldDB" id="A0A348WG53"/>
<feature type="domain" description="YHYH" evidence="2">
    <location>
        <begin position="219"/>
        <end position="260"/>
    </location>
</feature>
<evidence type="ECO:0000313" key="3">
    <source>
        <dbReference type="EMBL" id="HAR53515.1"/>
    </source>
</evidence>
<name>A0A348WG53_9RHOB</name>